<sequence length="84" mass="8796">MKKKLLIEGMSCGHCVMHVKNALMELDGVANVDVDLDAKSALVELNSEVEDSALKEAVEDAGYDVVKVENSENGGCCCGGGCCC</sequence>
<name>A0ABT4CN82_9CLOT</name>
<dbReference type="SUPFAM" id="SSF55008">
    <property type="entry name" value="HMA, heavy metal-associated domain"/>
    <property type="match status" value="1"/>
</dbReference>
<dbReference type="Gene3D" id="3.30.70.100">
    <property type="match status" value="1"/>
</dbReference>
<accession>A0ABT4CN82</accession>
<evidence type="ECO:0000259" key="3">
    <source>
        <dbReference type="PROSITE" id="PS50846"/>
    </source>
</evidence>
<comment type="caution">
    <text evidence="4">The sequence shown here is derived from an EMBL/GenBank/DDBJ whole genome shotgun (WGS) entry which is preliminary data.</text>
</comment>
<proteinExistence type="predicted"/>
<dbReference type="InterPro" id="IPR006122">
    <property type="entry name" value="HMA_Cu_ion-bd"/>
</dbReference>
<dbReference type="InterPro" id="IPR000428">
    <property type="entry name" value="Cu-bd"/>
</dbReference>
<evidence type="ECO:0000313" key="4">
    <source>
        <dbReference type="EMBL" id="MCY6369898.1"/>
    </source>
</evidence>
<reference evidence="4" key="1">
    <citation type="submission" date="2022-12" db="EMBL/GenBank/DDBJ databases">
        <authorList>
            <person name="Wang J."/>
        </authorList>
    </citation>
    <scope>NUCLEOTIDE SEQUENCE</scope>
    <source>
        <strain evidence="4">HY-42-06</strain>
    </source>
</reference>
<dbReference type="PROSITE" id="PS01047">
    <property type="entry name" value="HMA_1"/>
    <property type="match status" value="1"/>
</dbReference>
<gene>
    <name evidence="4" type="ORF">OXH55_04570</name>
</gene>
<dbReference type="InterPro" id="IPR017969">
    <property type="entry name" value="Heavy-metal-associated_CS"/>
</dbReference>
<keyword evidence="5" id="KW-1185">Reference proteome</keyword>
<keyword evidence="1" id="KW-0479">Metal-binding</keyword>
<dbReference type="RefSeq" id="WP_268048307.1">
    <property type="nucleotide sequence ID" value="NZ_JAPQES010000001.1"/>
</dbReference>
<organism evidence="4 5">
    <name type="scientific">Clostridium ganghwense</name>
    <dbReference type="NCBI Taxonomy" id="312089"/>
    <lineage>
        <taxon>Bacteria</taxon>
        <taxon>Bacillati</taxon>
        <taxon>Bacillota</taxon>
        <taxon>Clostridia</taxon>
        <taxon>Eubacteriales</taxon>
        <taxon>Clostridiaceae</taxon>
        <taxon>Clostridium</taxon>
    </lineage>
</organism>
<dbReference type="InterPro" id="IPR036163">
    <property type="entry name" value="HMA_dom_sf"/>
</dbReference>
<keyword evidence="2" id="KW-0186">Copper</keyword>
<evidence type="ECO:0000313" key="5">
    <source>
        <dbReference type="Proteomes" id="UP001079657"/>
    </source>
</evidence>
<dbReference type="InterPro" id="IPR006121">
    <property type="entry name" value="HMA_dom"/>
</dbReference>
<dbReference type="Proteomes" id="UP001079657">
    <property type="component" value="Unassembled WGS sequence"/>
</dbReference>
<protein>
    <submittedName>
        <fullName evidence="4">Copper ion binding protein</fullName>
    </submittedName>
</protein>
<dbReference type="CDD" id="cd00371">
    <property type="entry name" value="HMA"/>
    <property type="match status" value="1"/>
</dbReference>
<evidence type="ECO:0000256" key="2">
    <source>
        <dbReference type="ARBA" id="ARBA00023008"/>
    </source>
</evidence>
<dbReference type="Pfam" id="PF00403">
    <property type="entry name" value="HMA"/>
    <property type="match status" value="1"/>
</dbReference>
<dbReference type="PROSITE" id="PS50846">
    <property type="entry name" value="HMA_2"/>
    <property type="match status" value="1"/>
</dbReference>
<dbReference type="NCBIfam" id="TIGR00003">
    <property type="entry name" value="copper ion binding protein"/>
    <property type="match status" value="1"/>
</dbReference>
<dbReference type="EMBL" id="JAPQES010000001">
    <property type="protein sequence ID" value="MCY6369898.1"/>
    <property type="molecule type" value="Genomic_DNA"/>
</dbReference>
<dbReference type="PRINTS" id="PR00944">
    <property type="entry name" value="CUEXPORT"/>
</dbReference>
<evidence type="ECO:0000256" key="1">
    <source>
        <dbReference type="ARBA" id="ARBA00022723"/>
    </source>
</evidence>
<feature type="domain" description="HMA" evidence="3">
    <location>
        <begin position="1"/>
        <end position="66"/>
    </location>
</feature>